<dbReference type="AlphaFoldDB" id="E7GFC0"/>
<feature type="transmembrane region" description="Helical" evidence="2">
    <location>
        <begin position="179"/>
        <end position="198"/>
    </location>
</feature>
<dbReference type="GeneID" id="78228688"/>
<keyword evidence="2" id="KW-1133">Transmembrane helix</keyword>
<evidence type="ECO:0000259" key="3">
    <source>
        <dbReference type="Pfam" id="PF00892"/>
    </source>
</evidence>
<dbReference type="InterPro" id="IPR000620">
    <property type="entry name" value="EamA_dom"/>
</dbReference>
<sequence>MWIINAFLSAFFAGLTSILSKIGLEDLSSHYVTALRTTVVLLFTWLMYFITGSSLAGLTPYHLFFIILSGIATGMSWLCYYRALSLGDVSQVVPIDKLSTFLTMIFAFIIFHEAITWLKIVCILIMFLGTYLMQKRTHYVDNKDSKWLIYAITSAIFASFTSILAKIGIQNVDSQTVTAIRTIVVVIMAWLVVGVTKSYQPLKQLKKRQVGAIVFSAIATGMSWLCYFAALKDGPASIVVPIDKLSIVVSILFASFVLHEKQNIKTIFGLICIVASTLLLLIA</sequence>
<dbReference type="OrthoDB" id="9806718at2"/>
<dbReference type="EMBL" id="ADKX01000048">
    <property type="protein sequence ID" value="EFW03399.1"/>
    <property type="molecule type" value="Genomic_DNA"/>
</dbReference>
<evidence type="ECO:0000256" key="2">
    <source>
        <dbReference type="SAM" id="Phobius"/>
    </source>
</evidence>
<feature type="transmembrane region" description="Helical" evidence="2">
    <location>
        <begin position="264"/>
        <end position="282"/>
    </location>
</feature>
<organism evidence="4 5">
    <name type="scientific">Coprobacillus cateniformis</name>
    <dbReference type="NCBI Taxonomy" id="100884"/>
    <lineage>
        <taxon>Bacteria</taxon>
        <taxon>Bacillati</taxon>
        <taxon>Bacillota</taxon>
        <taxon>Erysipelotrichia</taxon>
        <taxon>Erysipelotrichales</taxon>
        <taxon>Coprobacillaceae</taxon>
        <taxon>Coprobacillus</taxon>
    </lineage>
</organism>
<dbReference type="SUPFAM" id="SSF103481">
    <property type="entry name" value="Multidrug resistance efflux transporter EmrE"/>
    <property type="match status" value="2"/>
</dbReference>
<keyword evidence="5" id="KW-1185">Reference proteome</keyword>
<reference evidence="4 5" key="1">
    <citation type="submission" date="2010-12" db="EMBL/GenBank/DDBJ databases">
        <title>The Genome Sequence of Coprobacillus sp. strain 29_1.</title>
        <authorList>
            <consortium name="The Broad Institute Genome Sequencing Platform"/>
            <person name="Earl A."/>
            <person name="Ward D."/>
            <person name="Feldgarden M."/>
            <person name="Gevers D."/>
            <person name="Daigneault M."/>
            <person name="Sibley C.D."/>
            <person name="White A."/>
            <person name="Strauss J."/>
            <person name="Allen-Vercoe E."/>
            <person name="Young S.K."/>
            <person name="Zeng Q."/>
            <person name="Gargeya S."/>
            <person name="Fitzgerald M."/>
            <person name="Haas B."/>
            <person name="Abouelleil A."/>
            <person name="Alvarado L."/>
            <person name="Arachchi H.M."/>
            <person name="Berlin A."/>
            <person name="Brown A."/>
            <person name="Chapman S.B."/>
            <person name="Chen Z."/>
            <person name="Dunbar C."/>
            <person name="Freedman E."/>
            <person name="Gearin G."/>
            <person name="Gellesch M."/>
            <person name="Goldberg J."/>
            <person name="Griggs A."/>
            <person name="Gujja S."/>
            <person name="Heilman E."/>
            <person name="Heiman D."/>
            <person name="Howarth C."/>
            <person name="Larson L."/>
            <person name="Lui A."/>
            <person name="MacDonald P.J.P."/>
            <person name="Mehta T."/>
            <person name="Montmayeur A."/>
            <person name="Murphy C."/>
            <person name="Neiman D."/>
            <person name="Pearson M."/>
            <person name="Priest M."/>
            <person name="Roberts A."/>
            <person name="Saif S."/>
            <person name="Shea T."/>
            <person name="Shenoy N."/>
            <person name="Sisk P."/>
            <person name="Stolte C."/>
            <person name="Sykes S."/>
            <person name="White J."/>
            <person name="Yandava C."/>
            <person name="Nusbaum C."/>
            <person name="Birren B."/>
        </authorList>
    </citation>
    <scope>NUCLEOTIDE SEQUENCE [LARGE SCALE GENOMIC DNA]</scope>
    <source>
        <strain evidence="4 5">29_1</strain>
    </source>
</reference>
<dbReference type="Pfam" id="PF00892">
    <property type="entry name" value="EamA"/>
    <property type="match status" value="2"/>
</dbReference>
<feature type="transmembrane region" description="Helical" evidence="2">
    <location>
        <begin position="147"/>
        <end position="167"/>
    </location>
</feature>
<feature type="transmembrane region" description="Helical" evidence="2">
    <location>
        <begin position="236"/>
        <end position="257"/>
    </location>
</feature>
<dbReference type="Proteomes" id="UP000003157">
    <property type="component" value="Unassembled WGS sequence"/>
</dbReference>
<accession>E7GFC0</accession>
<feature type="transmembrane region" description="Helical" evidence="2">
    <location>
        <begin position="210"/>
        <end position="230"/>
    </location>
</feature>
<dbReference type="HOGENOM" id="CLU_084472_0_0_9"/>
<evidence type="ECO:0000313" key="5">
    <source>
        <dbReference type="Proteomes" id="UP000003157"/>
    </source>
</evidence>
<comment type="caution">
    <text evidence="4">The sequence shown here is derived from an EMBL/GenBank/DDBJ whole genome shotgun (WGS) entry which is preliminary data.</text>
</comment>
<evidence type="ECO:0000256" key="1">
    <source>
        <dbReference type="ARBA" id="ARBA00007362"/>
    </source>
</evidence>
<dbReference type="InterPro" id="IPR037185">
    <property type="entry name" value="EmrE-like"/>
</dbReference>
<feature type="domain" description="EamA" evidence="3">
    <location>
        <begin position="2"/>
        <end position="133"/>
    </location>
</feature>
<dbReference type="PANTHER" id="PTHR22911:SF137">
    <property type="entry name" value="SOLUTE CARRIER FAMILY 35 MEMBER G2-RELATED"/>
    <property type="match status" value="1"/>
</dbReference>
<name>E7GFC0_9FIRM</name>
<feature type="transmembrane region" description="Helical" evidence="2">
    <location>
        <begin position="63"/>
        <end position="84"/>
    </location>
</feature>
<feature type="transmembrane region" description="Helical" evidence="2">
    <location>
        <begin position="30"/>
        <end position="51"/>
    </location>
</feature>
<dbReference type="RefSeq" id="WP_008790545.1">
    <property type="nucleotide sequence ID" value="NZ_AKCB01000001.1"/>
</dbReference>
<proteinExistence type="inferred from homology"/>
<feature type="domain" description="EamA" evidence="3">
    <location>
        <begin position="146"/>
        <end position="281"/>
    </location>
</feature>
<dbReference type="PANTHER" id="PTHR22911">
    <property type="entry name" value="ACYL-MALONYL CONDENSING ENZYME-RELATED"/>
    <property type="match status" value="1"/>
</dbReference>
<comment type="similarity">
    <text evidence="1">Belongs to the EamA transporter family.</text>
</comment>
<dbReference type="GO" id="GO:0016020">
    <property type="term" value="C:membrane"/>
    <property type="evidence" value="ECO:0007669"/>
    <property type="project" value="InterPro"/>
</dbReference>
<evidence type="ECO:0000313" key="4">
    <source>
        <dbReference type="EMBL" id="EFW03399.1"/>
    </source>
</evidence>
<dbReference type="STRING" id="100884.GCA_000269565_00795"/>
<keyword evidence="2" id="KW-0812">Transmembrane</keyword>
<protein>
    <submittedName>
        <fullName evidence="4">DMT family Drug/metabolite transporter</fullName>
    </submittedName>
</protein>
<dbReference type="eggNOG" id="COG2510">
    <property type="taxonomic scope" value="Bacteria"/>
</dbReference>
<gene>
    <name evidence="4" type="ORF">HMPREF9488_03463</name>
</gene>
<feature type="transmembrane region" description="Helical" evidence="2">
    <location>
        <begin position="104"/>
        <end position="127"/>
    </location>
</feature>
<dbReference type="Gene3D" id="1.10.3730.20">
    <property type="match status" value="2"/>
</dbReference>
<keyword evidence="2" id="KW-0472">Membrane</keyword>